<protein>
    <submittedName>
        <fullName evidence="1">Uncharacterized protein</fullName>
    </submittedName>
</protein>
<sequence length="122" mass="14127">MNSAAESRRYVTKKGYSELSSIGKFKHLFNPKEFPGGLWHTKSTGNGKQEEVLLNQLYKVIYQLSGGSTDVTLMQYPKITRDPKYLYKKLEFILEGIQFDMFKATFQEVVQPDIVHQFHSDD</sequence>
<reference evidence="1" key="1">
    <citation type="submission" date="2022-01" db="EMBL/GenBank/DDBJ databases">
        <authorList>
            <person name="Wang Y."/>
        </authorList>
    </citation>
    <scope>NUCLEOTIDE SEQUENCE</scope>
    <source>
        <strain evidence="1">WB101</strain>
    </source>
</reference>
<evidence type="ECO:0000313" key="2">
    <source>
        <dbReference type="Proteomes" id="UP001165366"/>
    </source>
</evidence>
<comment type="caution">
    <text evidence="1">The sequence shown here is derived from an EMBL/GenBank/DDBJ whole genome shotgun (WGS) entry which is preliminary data.</text>
</comment>
<keyword evidence="2" id="KW-1185">Reference proteome</keyword>
<organism evidence="1 2">
    <name type="scientific">Rhodohalobacter sulfatireducens</name>
    <dbReference type="NCBI Taxonomy" id="2911366"/>
    <lineage>
        <taxon>Bacteria</taxon>
        <taxon>Pseudomonadati</taxon>
        <taxon>Balneolota</taxon>
        <taxon>Balneolia</taxon>
        <taxon>Balneolales</taxon>
        <taxon>Balneolaceae</taxon>
        <taxon>Rhodohalobacter</taxon>
    </lineage>
</organism>
<dbReference type="RefSeq" id="WP_237853830.1">
    <property type="nucleotide sequence ID" value="NZ_JAKLWS010000010.1"/>
</dbReference>
<name>A0ABS9KDF0_9BACT</name>
<proteinExistence type="predicted"/>
<gene>
    <name evidence="1" type="ORF">L6773_09735</name>
</gene>
<dbReference type="EMBL" id="JAKLWS010000010">
    <property type="protein sequence ID" value="MCG2588847.1"/>
    <property type="molecule type" value="Genomic_DNA"/>
</dbReference>
<reference evidence="1" key="2">
    <citation type="submission" date="2024-05" db="EMBL/GenBank/DDBJ databases">
        <title>Rhodohalobacter halophilus gen. nov., sp. nov., a moderately halophilic member of the family Balneolaceae.</title>
        <authorList>
            <person name="Xia J."/>
        </authorList>
    </citation>
    <scope>NUCLEOTIDE SEQUENCE</scope>
    <source>
        <strain evidence="1">WB101</strain>
    </source>
</reference>
<evidence type="ECO:0000313" key="1">
    <source>
        <dbReference type="EMBL" id="MCG2588847.1"/>
    </source>
</evidence>
<dbReference type="Proteomes" id="UP001165366">
    <property type="component" value="Unassembled WGS sequence"/>
</dbReference>
<accession>A0ABS9KDF0</accession>